<evidence type="ECO:0000256" key="18">
    <source>
        <dbReference type="ARBA" id="ARBA00047864"/>
    </source>
</evidence>
<comment type="catalytic activity">
    <reaction evidence="20">
        <text>octan-3-one + NADPH + O2 + H(+) = ethyl hexanoate + NADP(+) + H2O</text>
        <dbReference type="Rhea" id="RHEA:54856"/>
        <dbReference type="ChEBI" id="CHEBI:15377"/>
        <dbReference type="ChEBI" id="CHEBI:15378"/>
        <dbReference type="ChEBI" id="CHEBI:15379"/>
        <dbReference type="ChEBI" id="CHEBI:57783"/>
        <dbReference type="ChEBI" id="CHEBI:58349"/>
        <dbReference type="ChEBI" id="CHEBI:80946"/>
        <dbReference type="ChEBI" id="CHEBI:86055"/>
    </reaction>
    <physiologicalReaction direction="left-to-right" evidence="20">
        <dbReference type="Rhea" id="RHEA:54857"/>
    </physiologicalReaction>
</comment>
<comment type="catalytic activity">
    <reaction evidence="15">
        <text>hexan-3-one + NADPH + O2 + H(+) = propyl propanoate + NADP(+) + H2O</text>
        <dbReference type="Rhea" id="RHEA:54848"/>
        <dbReference type="ChEBI" id="CHEBI:15377"/>
        <dbReference type="ChEBI" id="CHEBI:15378"/>
        <dbReference type="ChEBI" id="CHEBI:15379"/>
        <dbReference type="ChEBI" id="CHEBI:57783"/>
        <dbReference type="ChEBI" id="CHEBI:58349"/>
        <dbReference type="ChEBI" id="CHEBI:89828"/>
        <dbReference type="ChEBI" id="CHEBI:89891"/>
    </reaction>
    <physiologicalReaction direction="left-to-right" evidence="15">
        <dbReference type="Rhea" id="RHEA:54849"/>
    </physiologicalReaction>
</comment>
<keyword evidence="4" id="KW-0597">Phosphoprotein</keyword>
<dbReference type="PRINTS" id="PR01125">
    <property type="entry name" value="FMOXYGENASE5"/>
</dbReference>
<evidence type="ECO:0000313" key="29">
    <source>
        <dbReference type="RefSeq" id="XP_012935516.1"/>
    </source>
</evidence>
<evidence type="ECO:0000256" key="20">
    <source>
        <dbReference type="ARBA" id="ARBA00048459"/>
    </source>
</evidence>
<dbReference type="PRINTS" id="PR00370">
    <property type="entry name" value="FMOXYGENASE"/>
</dbReference>
<evidence type="ECO:0000256" key="6">
    <source>
        <dbReference type="ARBA" id="ARBA00022692"/>
    </source>
</evidence>
<comment type="catalytic activity">
    <reaction evidence="24">
        <text>octan-3-one + NADPH + O2 + H(+) = pentyl propanoate + NADP(+) + H2O</text>
        <dbReference type="Rhea" id="RHEA:54840"/>
        <dbReference type="ChEBI" id="CHEBI:15377"/>
        <dbReference type="ChEBI" id="CHEBI:15378"/>
        <dbReference type="ChEBI" id="CHEBI:15379"/>
        <dbReference type="ChEBI" id="CHEBI:57783"/>
        <dbReference type="ChEBI" id="CHEBI:58349"/>
        <dbReference type="ChEBI" id="CHEBI:80946"/>
        <dbReference type="ChEBI" id="CHEBI:87373"/>
    </reaction>
    <physiologicalReaction direction="left-to-right" evidence="24">
        <dbReference type="Rhea" id="RHEA:54841"/>
    </physiologicalReaction>
</comment>
<keyword evidence="28" id="KW-1185">Reference proteome</keyword>
<evidence type="ECO:0000256" key="10">
    <source>
        <dbReference type="ARBA" id="ARBA00022989"/>
    </source>
</evidence>
<evidence type="ECO:0000313" key="28">
    <source>
        <dbReference type="Proteomes" id="UP000694888"/>
    </source>
</evidence>
<comment type="function">
    <text evidence="14">Acts as a Baeyer-Villiger monooxygenase on a broad range of substrates. Catalyzes the insertion of an oxygen atom into a carbon-carbon bond adjacent to a carbonyl, which converts ketones to esters. Active on diverse carbonyl compounds, whereas soft nucleophiles are mostly non- or poorly reactive. In contrast with other forms of FMO it is non- or poorly active on 'classical' substrates such as drugs, pesticides, and dietary components containing soft nucleophilic heteroatoms. Able to oxidize drug molecules bearing a carbonyl group on an aliphatic chain, such as nabumetone and pentoxifylline. Also, in the absence of substrates, shows slow but yet significant NADPH oxidase activity. Acts as a positive modulator of cholesterol biosynthesis as well as glucose homeostasis, promoting metabolic aging via pleiotropic effects.</text>
</comment>
<evidence type="ECO:0000256" key="22">
    <source>
        <dbReference type="ARBA" id="ARBA00048990"/>
    </source>
</evidence>
<evidence type="ECO:0000256" key="4">
    <source>
        <dbReference type="ARBA" id="ARBA00022553"/>
    </source>
</evidence>
<evidence type="ECO:0000256" key="14">
    <source>
        <dbReference type="ARBA" id="ARBA00045722"/>
    </source>
</evidence>
<dbReference type="InterPro" id="IPR020946">
    <property type="entry name" value="Flavin_mOase-like"/>
</dbReference>
<name>A0ABM0ZVP7_APLCA</name>
<keyword evidence="9 25" id="KW-0521">NADP</keyword>
<feature type="transmembrane region" description="Helical" evidence="27">
    <location>
        <begin position="513"/>
        <end position="532"/>
    </location>
</feature>
<comment type="similarity">
    <text evidence="2 25 26">Belongs to the FMO family.</text>
</comment>
<evidence type="ECO:0000256" key="7">
    <source>
        <dbReference type="ARBA" id="ARBA00022827"/>
    </source>
</evidence>
<evidence type="ECO:0000256" key="3">
    <source>
        <dbReference type="ARBA" id="ARBA00022481"/>
    </source>
</evidence>
<dbReference type="InterPro" id="IPR000960">
    <property type="entry name" value="Flavin_mOase"/>
</dbReference>
<evidence type="ECO:0000256" key="1">
    <source>
        <dbReference type="ARBA" id="ARBA00004524"/>
    </source>
</evidence>
<comment type="catalytic activity">
    <reaction evidence="19">
        <text>hexan-3-one + NADPH + O2 + H(+) = ethyl butanoate + NADP(+) + H2O</text>
        <dbReference type="Rhea" id="RHEA:54844"/>
        <dbReference type="ChEBI" id="CHEBI:15377"/>
        <dbReference type="ChEBI" id="CHEBI:15378"/>
        <dbReference type="ChEBI" id="CHEBI:15379"/>
        <dbReference type="ChEBI" id="CHEBI:57783"/>
        <dbReference type="ChEBI" id="CHEBI:58349"/>
        <dbReference type="ChEBI" id="CHEBI:88764"/>
        <dbReference type="ChEBI" id="CHEBI:89891"/>
    </reaction>
    <physiologicalReaction direction="left-to-right" evidence="19">
        <dbReference type="Rhea" id="RHEA:54845"/>
    </physiologicalReaction>
</comment>
<dbReference type="PIRSF" id="PIRSF000332">
    <property type="entry name" value="FMO"/>
    <property type="match status" value="1"/>
</dbReference>
<keyword evidence="6 27" id="KW-0812">Transmembrane</keyword>
<comment type="catalytic activity">
    <reaction evidence="17">
        <text>sulcatone + NADPH + O2 + H(+) = 4-methylpent-3-en-1-yl acetate + NADP(+) + H2O</text>
        <dbReference type="Rhea" id="RHEA:54864"/>
        <dbReference type="ChEBI" id="CHEBI:15377"/>
        <dbReference type="ChEBI" id="CHEBI:15378"/>
        <dbReference type="ChEBI" id="CHEBI:15379"/>
        <dbReference type="ChEBI" id="CHEBI:16310"/>
        <dbReference type="ChEBI" id="CHEBI:57783"/>
        <dbReference type="ChEBI" id="CHEBI:58349"/>
        <dbReference type="ChEBI" id="CHEBI:138373"/>
    </reaction>
    <physiologicalReaction direction="left-to-right" evidence="17">
        <dbReference type="Rhea" id="RHEA:54865"/>
    </physiologicalReaction>
</comment>
<keyword evidence="13 25" id="KW-0472">Membrane</keyword>
<dbReference type="Proteomes" id="UP000694888">
    <property type="component" value="Unplaced"/>
</dbReference>
<keyword evidence="25" id="KW-0256">Endoplasmic reticulum</keyword>
<evidence type="ECO:0000256" key="15">
    <source>
        <dbReference type="ARBA" id="ARBA00047426"/>
    </source>
</evidence>
<protein>
    <recommendedName>
        <fullName evidence="26">Flavin-containing monooxygenase</fullName>
        <ecNumber evidence="26">1.-.-.-</ecNumber>
    </recommendedName>
</protein>
<dbReference type="GO" id="GO:0004497">
    <property type="term" value="F:monooxygenase activity"/>
    <property type="evidence" value="ECO:0007669"/>
    <property type="project" value="UniProtKB-KW"/>
</dbReference>
<comment type="catalytic activity">
    <reaction evidence="21">
        <text>(2E)-geranial + NADPH + O2 + H(+) = (1E)-2,6-dimethylhepta-1,5-dien-1-yl formate + NADP(+) + H2O</text>
        <dbReference type="Rhea" id="RHEA:54860"/>
        <dbReference type="ChEBI" id="CHEBI:15377"/>
        <dbReference type="ChEBI" id="CHEBI:15378"/>
        <dbReference type="ChEBI" id="CHEBI:15379"/>
        <dbReference type="ChEBI" id="CHEBI:16980"/>
        <dbReference type="ChEBI" id="CHEBI:57783"/>
        <dbReference type="ChEBI" id="CHEBI:58349"/>
        <dbReference type="ChEBI" id="CHEBI:138375"/>
    </reaction>
    <physiologicalReaction direction="left-to-right" evidence="21">
        <dbReference type="Rhea" id="RHEA:54861"/>
    </physiologicalReaction>
</comment>
<comment type="catalytic activity">
    <reaction evidence="16">
        <text>heptan-2-one + NADPH + O2 + H(+) = pentyl acetate + NADP(+) + H2O</text>
        <dbReference type="Rhea" id="RHEA:54836"/>
        <dbReference type="ChEBI" id="CHEBI:5672"/>
        <dbReference type="ChEBI" id="CHEBI:15377"/>
        <dbReference type="ChEBI" id="CHEBI:15378"/>
        <dbReference type="ChEBI" id="CHEBI:15379"/>
        <dbReference type="ChEBI" id="CHEBI:57783"/>
        <dbReference type="ChEBI" id="CHEBI:58349"/>
        <dbReference type="ChEBI" id="CHEBI:87362"/>
    </reaction>
    <physiologicalReaction direction="left-to-right" evidence="16">
        <dbReference type="Rhea" id="RHEA:54837"/>
    </physiologicalReaction>
</comment>
<comment type="catalytic activity">
    <reaction evidence="22">
        <text>heptan-4-one + NADPH + O2 + H(+) = propyl butanoate + NADP(+) + H2O</text>
        <dbReference type="Rhea" id="RHEA:54852"/>
        <dbReference type="ChEBI" id="CHEBI:15377"/>
        <dbReference type="ChEBI" id="CHEBI:15378"/>
        <dbReference type="ChEBI" id="CHEBI:15379"/>
        <dbReference type="ChEBI" id="CHEBI:57783"/>
        <dbReference type="ChEBI" id="CHEBI:58349"/>
        <dbReference type="ChEBI" id="CHEBI:89484"/>
        <dbReference type="ChEBI" id="CHEBI:89719"/>
    </reaction>
    <physiologicalReaction direction="left-to-right" evidence="22">
        <dbReference type="Rhea" id="RHEA:54853"/>
    </physiologicalReaction>
</comment>
<comment type="catalytic activity">
    <reaction evidence="23">
        <text>N,N-dimethylaniline + NADPH + O2 + H(+) = N,N-dimethylaniline N-oxide + NADP(+) + H2O</text>
        <dbReference type="Rhea" id="RHEA:24468"/>
        <dbReference type="ChEBI" id="CHEBI:15377"/>
        <dbReference type="ChEBI" id="CHEBI:15378"/>
        <dbReference type="ChEBI" id="CHEBI:15379"/>
        <dbReference type="ChEBI" id="CHEBI:16269"/>
        <dbReference type="ChEBI" id="CHEBI:17735"/>
        <dbReference type="ChEBI" id="CHEBI:57783"/>
        <dbReference type="ChEBI" id="CHEBI:58349"/>
        <dbReference type="EC" id="1.14.13.8"/>
    </reaction>
    <physiologicalReaction direction="left-to-right" evidence="23">
        <dbReference type="Rhea" id="RHEA:24469"/>
    </physiologicalReaction>
</comment>
<dbReference type="EC" id="1.-.-.-" evidence="26"/>
<comment type="catalytic activity">
    <reaction evidence="18">
        <text>NADPH + O2 + H(+) = H2O2 + NADP(+)</text>
        <dbReference type="Rhea" id="RHEA:11260"/>
        <dbReference type="ChEBI" id="CHEBI:15378"/>
        <dbReference type="ChEBI" id="CHEBI:15379"/>
        <dbReference type="ChEBI" id="CHEBI:16240"/>
        <dbReference type="ChEBI" id="CHEBI:57783"/>
        <dbReference type="ChEBI" id="CHEBI:58349"/>
        <dbReference type="EC" id="1.6.3.1"/>
    </reaction>
    <physiologicalReaction direction="left-to-right" evidence="18">
        <dbReference type="Rhea" id="RHEA:11261"/>
    </physiologicalReaction>
</comment>
<dbReference type="Gene3D" id="3.50.50.60">
    <property type="entry name" value="FAD/NAD(P)-binding domain"/>
    <property type="match status" value="2"/>
</dbReference>
<organism evidence="28 29">
    <name type="scientific">Aplysia californica</name>
    <name type="common">California sea hare</name>
    <dbReference type="NCBI Taxonomy" id="6500"/>
    <lineage>
        <taxon>Eukaryota</taxon>
        <taxon>Metazoa</taxon>
        <taxon>Spiralia</taxon>
        <taxon>Lophotrochozoa</taxon>
        <taxon>Mollusca</taxon>
        <taxon>Gastropoda</taxon>
        <taxon>Heterobranchia</taxon>
        <taxon>Euthyneura</taxon>
        <taxon>Tectipleura</taxon>
        <taxon>Aplysiida</taxon>
        <taxon>Aplysioidea</taxon>
        <taxon>Aplysiidae</taxon>
        <taxon>Aplysia</taxon>
    </lineage>
</organism>
<comment type="subcellular location">
    <subcellularLocation>
        <location evidence="25">Endoplasmic reticulum membrane</location>
    </subcellularLocation>
    <subcellularLocation>
        <location evidence="1">Microsome membrane</location>
    </subcellularLocation>
</comment>
<evidence type="ECO:0000256" key="12">
    <source>
        <dbReference type="ARBA" id="ARBA00023098"/>
    </source>
</evidence>
<evidence type="ECO:0000256" key="27">
    <source>
        <dbReference type="SAM" id="Phobius"/>
    </source>
</evidence>
<evidence type="ECO:0000256" key="25">
    <source>
        <dbReference type="PIRNR" id="PIRNR000332"/>
    </source>
</evidence>
<evidence type="ECO:0000256" key="9">
    <source>
        <dbReference type="ARBA" id="ARBA00022857"/>
    </source>
</evidence>
<evidence type="ECO:0000256" key="21">
    <source>
        <dbReference type="ARBA" id="ARBA00048989"/>
    </source>
</evidence>
<keyword evidence="25 26" id="KW-0503">Monooxygenase</keyword>
<evidence type="ECO:0000256" key="26">
    <source>
        <dbReference type="RuleBase" id="RU361177"/>
    </source>
</evidence>
<reference evidence="29" key="1">
    <citation type="submission" date="2025-08" db="UniProtKB">
        <authorList>
            <consortium name="RefSeq"/>
        </authorList>
    </citation>
    <scope>IDENTIFICATION</scope>
</reference>
<comment type="cofactor">
    <cofactor evidence="25 26">
        <name>FAD</name>
        <dbReference type="ChEBI" id="CHEBI:57692"/>
    </cofactor>
</comment>
<dbReference type="RefSeq" id="XP_012935516.1">
    <property type="nucleotide sequence ID" value="XM_013080062.1"/>
</dbReference>
<evidence type="ECO:0000256" key="19">
    <source>
        <dbReference type="ARBA" id="ARBA00047977"/>
    </source>
</evidence>
<evidence type="ECO:0000256" key="16">
    <source>
        <dbReference type="ARBA" id="ARBA00047574"/>
    </source>
</evidence>
<accession>A0ABM0ZVP7</accession>
<keyword evidence="3" id="KW-0488">Methylation</keyword>
<sequence length="535" mass="61237">MGKRVLVIGAGCAGLTCIKSCLDEGLEPVCMERTDIMGGLWYFKERHDQWPEQGSVNRSTVINTSKEMMAFSDYPLPADYANFVHNTKVLEYFRDFAQHFGLNKYIHYNKEVVLVKRAKDFDRTGQWDVESRDHKSGAEKTEVFDFVLVCSGHHAQTYKPDFPGIKDFQGKVIHSKEFKDCRGFEGKKVMVVGIGNSGGDCASELAKYSWVILSTRRGAWIQNRIGPHGIPLDIGRTRRFNLLLKSFMPRWFFLWQWKRLLNYKMNHDIYSMTPDFEPDATHPTVNDDMANRIAAGMIKVKPDIRRFTKTGVEFVDGSFEDNVDTVILATGYVIGFPMVEKGVIDVKENNLKLYKHMFCPDLTKPTIAFIGNIQPLGSIMPIAELQGRVAVRVFKGLCQLPSREEMWESIKARQARMGARYVKSKRHTIQVDLIPFCDELADMIGVKPNLAKLWLTDPVLAREVFFGPSTPYQYRLQGPCKWSGARETILTQMDRVRQPLQTRPLPRKAGDQSISFIYILIAVILPALLYFFRFI</sequence>
<evidence type="ECO:0000256" key="17">
    <source>
        <dbReference type="ARBA" id="ARBA00047855"/>
    </source>
</evidence>
<dbReference type="InterPro" id="IPR002257">
    <property type="entry name" value="Flavin_mOase_5"/>
</dbReference>
<keyword evidence="8" id="KW-0492">Microsome</keyword>
<keyword evidence="7 25" id="KW-0274">FAD</keyword>
<dbReference type="SUPFAM" id="SSF51905">
    <property type="entry name" value="FAD/NAD(P)-binding domain"/>
    <property type="match status" value="2"/>
</dbReference>
<proteinExistence type="inferred from homology"/>
<evidence type="ECO:0000256" key="5">
    <source>
        <dbReference type="ARBA" id="ARBA00022630"/>
    </source>
</evidence>
<evidence type="ECO:0000256" key="2">
    <source>
        <dbReference type="ARBA" id="ARBA00009183"/>
    </source>
</evidence>
<evidence type="ECO:0000256" key="24">
    <source>
        <dbReference type="ARBA" id="ARBA00049475"/>
    </source>
</evidence>
<keyword evidence="10 27" id="KW-1133">Transmembrane helix</keyword>
<dbReference type="InterPro" id="IPR036188">
    <property type="entry name" value="FAD/NAD-bd_sf"/>
</dbReference>
<gene>
    <name evidence="29" type="primary">LOC101845306</name>
</gene>
<evidence type="ECO:0000256" key="8">
    <source>
        <dbReference type="ARBA" id="ARBA00022848"/>
    </source>
</evidence>
<evidence type="ECO:0000256" key="13">
    <source>
        <dbReference type="ARBA" id="ARBA00023136"/>
    </source>
</evidence>
<dbReference type="PANTHER" id="PTHR23023">
    <property type="entry name" value="DIMETHYLANILINE MONOOXYGENASE"/>
    <property type="match status" value="1"/>
</dbReference>
<keyword evidence="5 25" id="KW-0285">Flavoprotein</keyword>
<evidence type="ECO:0000256" key="23">
    <source>
        <dbReference type="ARBA" id="ARBA00049443"/>
    </source>
</evidence>
<dbReference type="Pfam" id="PF00743">
    <property type="entry name" value="FMO-like"/>
    <property type="match status" value="1"/>
</dbReference>
<dbReference type="GeneID" id="101845306"/>
<evidence type="ECO:0000256" key="11">
    <source>
        <dbReference type="ARBA" id="ARBA00023002"/>
    </source>
</evidence>
<keyword evidence="12" id="KW-0443">Lipid metabolism</keyword>
<dbReference type="InterPro" id="IPR050346">
    <property type="entry name" value="FMO-like"/>
</dbReference>
<keyword evidence="11 25" id="KW-0560">Oxidoreductase</keyword>